<name>A0A8T0E200_ARGBR</name>
<sequence length="162" mass="18299">MRHQQLQRSPKALRLGTNLSLRKTNAALEKCQIRQQPSRIKSAKEWARETIFPISKGLSPFSKQPSRQRERIETAKRAGSRRLPSACHQWVRLLPKFLLVGSHPHQNAVIQNSGGECVLGMELNFPAEEQLHESIPLGALKYSVFPIASIVRLRLNGICDDC</sequence>
<dbReference type="AlphaFoldDB" id="A0A8T0E200"/>
<protein>
    <submittedName>
        <fullName evidence="1">Uncharacterized protein</fullName>
    </submittedName>
</protein>
<evidence type="ECO:0000313" key="1">
    <source>
        <dbReference type="EMBL" id="KAF8764386.1"/>
    </source>
</evidence>
<comment type="caution">
    <text evidence="1">The sequence shown here is derived from an EMBL/GenBank/DDBJ whole genome shotgun (WGS) entry which is preliminary data.</text>
</comment>
<proteinExistence type="predicted"/>
<reference evidence="1" key="1">
    <citation type="journal article" date="2020" name="bioRxiv">
        <title>Chromosome-level reference genome of the European wasp spider Argiope bruennichi: a resource for studies on range expansion and evolutionary adaptation.</title>
        <authorList>
            <person name="Sheffer M.M."/>
            <person name="Hoppe A."/>
            <person name="Krehenwinkel H."/>
            <person name="Uhl G."/>
            <person name="Kuss A.W."/>
            <person name="Jensen L."/>
            <person name="Jensen C."/>
            <person name="Gillespie R.G."/>
            <person name="Hoff K.J."/>
            <person name="Prost S."/>
        </authorList>
    </citation>
    <scope>NUCLEOTIDE SEQUENCE</scope>
</reference>
<gene>
    <name evidence="1" type="ORF">HNY73_022462</name>
</gene>
<dbReference type="Proteomes" id="UP000807504">
    <property type="component" value="Unassembled WGS sequence"/>
</dbReference>
<reference evidence="1" key="2">
    <citation type="submission" date="2020-06" db="EMBL/GenBank/DDBJ databases">
        <authorList>
            <person name="Sheffer M."/>
        </authorList>
    </citation>
    <scope>NUCLEOTIDE SEQUENCE</scope>
</reference>
<keyword evidence="2" id="KW-1185">Reference proteome</keyword>
<accession>A0A8T0E200</accession>
<evidence type="ECO:0000313" key="2">
    <source>
        <dbReference type="Proteomes" id="UP000807504"/>
    </source>
</evidence>
<organism evidence="1 2">
    <name type="scientific">Argiope bruennichi</name>
    <name type="common">Wasp spider</name>
    <name type="synonym">Aranea bruennichi</name>
    <dbReference type="NCBI Taxonomy" id="94029"/>
    <lineage>
        <taxon>Eukaryota</taxon>
        <taxon>Metazoa</taxon>
        <taxon>Ecdysozoa</taxon>
        <taxon>Arthropoda</taxon>
        <taxon>Chelicerata</taxon>
        <taxon>Arachnida</taxon>
        <taxon>Araneae</taxon>
        <taxon>Araneomorphae</taxon>
        <taxon>Entelegynae</taxon>
        <taxon>Araneoidea</taxon>
        <taxon>Araneidae</taxon>
        <taxon>Argiope</taxon>
    </lineage>
</organism>
<dbReference type="EMBL" id="JABXBU010002231">
    <property type="protein sequence ID" value="KAF8764386.1"/>
    <property type="molecule type" value="Genomic_DNA"/>
</dbReference>